<evidence type="ECO:0000259" key="5">
    <source>
        <dbReference type="Pfam" id="PF00501"/>
    </source>
</evidence>
<dbReference type="OrthoDB" id="9803968at2"/>
<evidence type="ECO:0000259" key="6">
    <source>
        <dbReference type="Pfam" id="PF13193"/>
    </source>
</evidence>
<evidence type="ECO:0000256" key="3">
    <source>
        <dbReference type="ARBA" id="ARBA00022741"/>
    </source>
</evidence>
<evidence type="ECO:0000256" key="1">
    <source>
        <dbReference type="ARBA" id="ARBA00006432"/>
    </source>
</evidence>
<evidence type="ECO:0000313" key="8">
    <source>
        <dbReference type="Proteomes" id="UP000067448"/>
    </source>
</evidence>
<dbReference type="EMBL" id="BCMM01000032">
    <property type="protein sequence ID" value="GAQ65616.1"/>
    <property type="molecule type" value="Genomic_DNA"/>
</dbReference>
<dbReference type="SUPFAM" id="SSF56801">
    <property type="entry name" value="Acetyl-CoA synthetase-like"/>
    <property type="match status" value="1"/>
</dbReference>
<comment type="caution">
    <text evidence="7">The sequence shown here is derived from an EMBL/GenBank/DDBJ whole genome shotgun (WGS) entry which is preliminary data.</text>
</comment>
<dbReference type="RefSeq" id="WP_059082964.1">
    <property type="nucleotide sequence ID" value="NZ_BCMM01000032.1"/>
</dbReference>
<dbReference type="GO" id="GO:0044539">
    <property type="term" value="P:long-chain fatty acid import into cell"/>
    <property type="evidence" value="ECO:0007669"/>
    <property type="project" value="TreeGrafter"/>
</dbReference>
<keyword evidence="3" id="KW-0547">Nucleotide-binding</keyword>
<evidence type="ECO:0000256" key="2">
    <source>
        <dbReference type="ARBA" id="ARBA00022598"/>
    </source>
</evidence>
<proteinExistence type="inferred from homology"/>
<reference evidence="8" key="1">
    <citation type="submission" date="2015-11" db="EMBL/GenBank/DDBJ databases">
        <authorList>
            <consortium name="Cross-ministerial Strategic Innovation Promotion Program (SIP) consortium"/>
            <person name="Tomihama T."/>
            <person name="Ikenaga M."/>
            <person name="Sakai M."/>
            <person name="Okubo T."/>
            <person name="Ikeda S."/>
        </authorList>
    </citation>
    <scope>NUCLEOTIDE SEQUENCE [LARGE SCALE GENOMIC DNA]</scope>
    <source>
        <strain evidence="8">S58</strain>
    </source>
</reference>
<dbReference type="Gene3D" id="3.30.300.30">
    <property type="match status" value="1"/>
</dbReference>
<dbReference type="InterPro" id="IPR020845">
    <property type="entry name" value="AMP-binding_CS"/>
</dbReference>
<feature type="domain" description="AMP-dependent synthetase/ligase" evidence="5">
    <location>
        <begin position="20"/>
        <end position="372"/>
    </location>
</feature>
<dbReference type="PROSITE" id="PS00455">
    <property type="entry name" value="AMP_BINDING"/>
    <property type="match status" value="1"/>
</dbReference>
<dbReference type="InterPro" id="IPR000873">
    <property type="entry name" value="AMP-dep_synth/lig_dom"/>
</dbReference>
<dbReference type="PANTHER" id="PTHR43107:SF15">
    <property type="entry name" value="FATTY ACID TRANSPORT PROTEIN 3, ISOFORM A"/>
    <property type="match status" value="1"/>
</dbReference>
<gene>
    <name evidence="7" type="ORF">SsS58_06027</name>
</gene>
<organism evidence="7 8">
    <name type="scientific">Streptomyces scabiei</name>
    <dbReference type="NCBI Taxonomy" id="1930"/>
    <lineage>
        <taxon>Bacteria</taxon>
        <taxon>Bacillati</taxon>
        <taxon>Actinomycetota</taxon>
        <taxon>Actinomycetes</taxon>
        <taxon>Kitasatosporales</taxon>
        <taxon>Streptomycetaceae</taxon>
        <taxon>Streptomyces</taxon>
    </lineage>
</organism>
<dbReference type="Gene3D" id="3.40.50.12780">
    <property type="entry name" value="N-terminal domain of ligase-like"/>
    <property type="match status" value="1"/>
</dbReference>
<dbReference type="GO" id="GO:0005524">
    <property type="term" value="F:ATP binding"/>
    <property type="evidence" value="ECO:0007669"/>
    <property type="project" value="UniProtKB-KW"/>
</dbReference>
<dbReference type="InterPro" id="IPR042099">
    <property type="entry name" value="ANL_N_sf"/>
</dbReference>
<reference evidence="7 8" key="2">
    <citation type="journal article" date="2016" name="Genome Announc.">
        <title>Draft Genome Sequences of Streptomyces scabiei S58, Streptomyces turgidiscabies T45, and Streptomyces acidiscabies a10, the Pathogens of Potato Common Scab, Isolated in Japan.</title>
        <authorList>
            <person name="Tomihama T."/>
            <person name="Nishi Y."/>
            <person name="Sakai M."/>
            <person name="Ikenaga M."/>
            <person name="Okubo T."/>
            <person name="Ikeda S."/>
        </authorList>
    </citation>
    <scope>NUCLEOTIDE SEQUENCE [LARGE SCALE GENOMIC DNA]</scope>
    <source>
        <strain evidence="7 8">S58</strain>
    </source>
</reference>
<reference evidence="8" key="3">
    <citation type="submission" date="2016-02" db="EMBL/GenBank/DDBJ databases">
        <title>Draft genome of pathogenic Streptomyces sp. in Japan.</title>
        <authorList>
            <person name="Tomihama T."/>
            <person name="Ikenaga M."/>
            <person name="Sakai M."/>
            <person name="Okubo T."/>
            <person name="Ikeda S."/>
        </authorList>
    </citation>
    <scope>NUCLEOTIDE SEQUENCE [LARGE SCALE GENOMIC DNA]</scope>
    <source>
        <strain evidence="8">S58</strain>
    </source>
</reference>
<evidence type="ECO:0000313" key="7">
    <source>
        <dbReference type="EMBL" id="GAQ65616.1"/>
    </source>
</evidence>
<evidence type="ECO:0000256" key="4">
    <source>
        <dbReference type="ARBA" id="ARBA00022840"/>
    </source>
</evidence>
<name>A0A117EFK6_STRSC</name>
<dbReference type="Proteomes" id="UP000067448">
    <property type="component" value="Unassembled WGS sequence"/>
</dbReference>
<keyword evidence="2 7" id="KW-0436">Ligase</keyword>
<feature type="domain" description="AMP-binding enzyme C-terminal" evidence="6">
    <location>
        <begin position="423"/>
        <end position="495"/>
    </location>
</feature>
<dbReference type="PANTHER" id="PTHR43107">
    <property type="entry name" value="LONG-CHAIN FATTY ACID TRANSPORT PROTEIN"/>
    <property type="match status" value="1"/>
</dbReference>
<accession>A0A117EFK6</accession>
<dbReference type="AlphaFoldDB" id="A0A117EFK6"/>
<dbReference type="InterPro" id="IPR025110">
    <property type="entry name" value="AMP-bd_C"/>
</dbReference>
<protein>
    <submittedName>
        <fullName evidence="7">Long-chain-fatty-acid--CoA ligase FadD17</fullName>
        <ecNumber evidence="7">6.2.1.3</ecNumber>
    </submittedName>
</protein>
<comment type="similarity">
    <text evidence="1">Belongs to the ATP-dependent AMP-binding enzyme family.</text>
</comment>
<dbReference type="GO" id="GO:0004467">
    <property type="term" value="F:long-chain fatty acid-CoA ligase activity"/>
    <property type="evidence" value="ECO:0007669"/>
    <property type="project" value="UniProtKB-EC"/>
</dbReference>
<keyword evidence="4" id="KW-0067">ATP-binding</keyword>
<dbReference type="Pfam" id="PF13193">
    <property type="entry name" value="AMP-binding_C"/>
    <property type="match status" value="1"/>
</dbReference>
<dbReference type="Pfam" id="PF00501">
    <property type="entry name" value="AMP-binding"/>
    <property type="match status" value="1"/>
</dbReference>
<dbReference type="GO" id="GO:0005324">
    <property type="term" value="F:long-chain fatty acid transmembrane transporter activity"/>
    <property type="evidence" value="ECO:0007669"/>
    <property type="project" value="TreeGrafter"/>
</dbReference>
<dbReference type="GO" id="GO:0005886">
    <property type="term" value="C:plasma membrane"/>
    <property type="evidence" value="ECO:0007669"/>
    <property type="project" value="TreeGrafter"/>
</dbReference>
<sequence length="548" mass="59500">MESIRRTVAQLVADRWDDHRPGLWFEEQVLTHHEVAAGAAARAALLADLLPPTGEPHLGVLLDNTPEFPLWLSAAALAGAAVAGVNPTRRGPELARDILHTECRLLITEQAHLPLLDGLDLTGVRILVTDTRPYTELLAPYAGARPDPTRAGPADRLLLYFTSGSTGAPKAALCSQGRLAAAGQALVDRFGIRREDVHYVCMPLFHGNAVIADWAPALVAGAGVALRRRFSASGFLDDVRAYGATYFTYVGRAVQYVLATEPRPDDRDNPLRMGFGTEAGAVDAAAFEERFGVRLVEGYGSSEGGAAIQRTPGTPPGAIGRAAPGDDLAVVDPETRKECPPALLADDGRLLNGTEAIGELVNRGPNPFEGYWRNPEADAARRHDGWYWTGDLFYRDLDGFLYFAGRTDDRLRVDSENLAAAVIENILARYEGAEAVAVYAVPDPVAGDQVMATVAGAFDPDGFAEFLVAQPDLGTKMTPRFVRVVPSMPVTATNKIQRAALRREGFRCADPVWWRPPGKWAYRRFSAVDLARLVAEYRARGREELLTR</sequence>
<dbReference type="InterPro" id="IPR045851">
    <property type="entry name" value="AMP-bd_C_sf"/>
</dbReference>
<dbReference type="EC" id="6.2.1.3" evidence="7"/>